<comment type="caution">
    <text evidence="15">The sequence shown here is derived from an EMBL/GenBank/DDBJ whole genome shotgun (WGS) entry which is preliminary data.</text>
</comment>
<keyword evidence="11 13" id="KW-0012">Acyltransferase</keyword>
<feature type="transmembrane region" description="Helical" evidence="14">
    <location>
        <begin position="30"/>
        <end position="46"/>
    </location>
</feature>
<evidence type="ECO:0000256" key="7">
    <source>
        <dbReference type="ARBA" id="ARBA00022692"/>
    </source>
</evidence>
<dbReference type="PANTHER" id="PTHR13285:SF23">
    <property type="entry name" value="TEICHOIC ACID D-ALANYLTRANSFERASE"/>
    <property type="match status" value="1"/>
</dbReference>
<feature type="transmembrane region" description="Helical" evidence="14">
    <location>
        <begin position="317"/>
        <end position="341"/>
    </location>
</feature>
<comment type="pathway">
    <text evidence="2">Glycan biosynthesis; alginate biosynthesis.</text>
</comment>
<dbReference type="eggNOG" id="COG1696">
    <property type="taxonomic scope" value="Bacteria"/>
</dbReference>
<protein>
    <recommendedName>
        <fullName evidence="4">Probable alginate O-acetylase AlgI</fullName>
    </recommendedName>
    <alternativeName>
        <fullName evidence="12">Alginate biosynthesis protein AlgI</fullName>
    </alternativeName>
</protein>
<evidence type="ECO:0000256" key="3">
    <source>
        <dbReference type="ARBA" id="ARBA00010323"/>
    </source>
</evidence>
<dbReference type="GO" id="GO:0005886">
    <property type="term" value="C:plasma membrane"/>
    <property type="evidence" value="ECO:0007669"/>
    <property type="project" value="UniProtKB-SubCell"/>
</dbReference>
<dbReference type="Proteomes" id="UP000011744">
    <property type="component" value="Unassembled WGS sequence"/>
</dbReference>
<evidence type="ECO:0000256" key="2">
    <source>
        <dbReference type="ARBA" id="ARBA00005182"/>
    </source>
</evidence>
<evidence type="ECO:0000256" key="1">
    <source>
        <dbReference type="ARBA" id="ARBA00004651"/>
    </source>
</evidence>
<dbReference type="PIRSF" id="PIRSF016636">
    <property type="entry name" value="AlgI_DltB"/>
    <property type="match status" value="1"/>
</dbReference>
<feature type="transmembrane region" description="Helical" evidence="14">
    <location>
        <begin position="459"/>
        <end position="476"/>
    </location>
</feature>
<dbReference type="InterPro" id="IPR024194">
    <property type="entry name" value="Ac/AlaTfrase_AlgI/DltB"/>
</dbReference>
<keyword evidence="10 13" id="KW-0472">Membrane</keyword>
<keyword evidence="6 13" id="KW-0808">Transferase</keyword>
<accession>M2ZLQ5</accession>
<dbReference type="PIRSF" id="PIRSF500217">
    <property type="entry name" value="AlgI"/>
    <property type="match status" value="1"/>
</dbReference>
<dbReference type="InterPro" id="IPR004299">
    <property type="entry name" value="MBOAT_fam"/>
</dbReference>
<dbReference type="Pfam" id="PF03062">
    <property type="entry name" value="MBOAT"/>
    <property type="match status" value="1"/>
</dbReference>
<evidence type="ECO:0000313" key="16">
    <source>
        <dbReference type="Proteomes" id="UP000011744"/>
    </source>
</evidence>
<evidence type="ECO:0000256" key="12">
    <source>
        <dbReference type="ARBA" id="ARBA00031030"/>
    </source>
</evidence>
<feature type="transmembrane region" description="Helical" evidence="14">
    <location>
        <begin position="6"/>
        <end position="23"/>
    </location>
</feature>
<dbReference type="GO" id="GO:0042121">
    <property type="term" value="P:alginic acid biosynthetic process"/>
    <property type="evidence" value="ECO:0007669"/>
    <property type="project" value="UniProtKB-KW"/>
</dbReference>
<dbReference type="EMBL" id="AONQ01000076">
    <property type="protein sequence ID" value="EME68197.1"/>
    <property type="molecule type" value="Genomic_DNA"/>
</dbReference>
<dbReference type="AlphaFoldDB" id="M2ZLQ5"/>
<dbReference type="RefSeq" id="WP_008620936.1">
    <property type="nucleotide sequence ID" value="NZ_AONQ01000076.1"/>
</dbReference>
<keyword evidence="9 14" id="KW-1133">Transmembrane helix</keyword>
<keyword evidence="7 14" id="KW-0812">Transmembrane</keyword>
<feature type="transmembrane region" description="Helical" evidence="14">
    <location>
        <begin position="52"/>
        <end position="69"/>
    </location>
</feature>
<dbReference type="InterPro" id="IPR051085">
    <property type="entry name" value="MB_O-acyltransferase"/>
</dbReference>
<evidence type="ECO:0000256" key="5">
    <source>
        <dbReference type="ARBA" id="ARBA00022475"/>
    </source>
</evidence>
<evidence type="ECO:0000256" key="4">
    <source>
        <dbReference type="ARBA" id="ARBA00016084"/>
    </source>
</evidence>
<evidence type="ECO:0000256" key="6">
    <source>
        <dbReference type="ARBA" id="ARBA00022679"/>
    </source>
</evidence>
<comment type="subcellular location">
    <subcellularLocation>
        <location evidence="1">Cell membrane</location>
        <topology evidence="1">Multi-pass membrane protein</topology>
    </subcellularLocation>
</comment>
<comment type="similarity">
    <text evidence="3 13">Belongs to the membrane-bound acyltransferase family.</text>
</comment>
<evidence type="ECO:0000256" key="11">
    <source>
        <dbReference type="ARBA" id="ARBA00023315"/>
    </source>
</evidence>
<dbReference type="PATRIC" id="fig|1244869.3.peg.3897"/>
<evidence type="ECO:0000256" key="10">
    <source>
        <dbReference type="ARBA" id="ARBA00023136"/>
    </source>
</evidence>
<feature type="transmembrane region" description="Helical" evidence="14">
    <location>
        <begin position="362"/>
        <end position="380"/>
    </location>
</feature>
<dbReference type="GO" id="GO:0016746">
    <property type="term" value="F:acyltransferase activity"/>
    <property type="evidence" value="ECO:0007669"/>
    <property type="project" value="UniProtKB-KW"/>
</dbReference>
<dbReference type="PANTHER" id="PTHR13285">
    <property type="entry name" value="ACYLTRANSFERASE"/>
    <property type="match status" value="1"/>
</dbReference>
<proteinExistence type="inferred from homology"/>
<reference evidence="15 16" key="1">
    <citation type="journal article" date="2014" name="Genome Announc.">
        <title>Draft Genome Sequence of Magnetospirillum sp. Strain SO-1, a Freshwater Magnetotactic Bacterium Isolated from the Ol'khovka River, Russia.</title>
        <authorList>
            <person name="Grouzdev D.S."/>
            <person name="Dziuba M.V."/>
            <person name="Sukhacheva M.S."/>
            <person name="Mardanov A.V."/>
            <person name="Beletskiy A.V."/>
            <person name="Kuznetsov B.B."/>
            <person name="Skryabin K.G."/>
        </authorList>
    </citation>
    <scope>NUCLEOTIDE SEQUENCE [LARGE SCALE GENOMIC DNA]</scope>
    <source>
        <strain evidence="15 16">SO-1</strain>
    </source>
</reference>
<evidence type="ECO:0000313" key="15">
    <source>
        <dbReference type="EMBL" id="EME68197.1"/>
    </source>
</evidence>
<feature type="transmembrane region" description="Helical" evidence="14">
    <location>
        <begin position="76"/>
        <end position="97"/>
    </location>
</feature>
<evidence type="ECO:0000256" key="9">
    <source>
        <dbReference type="ARBA" id="ARBA00022989"/>
    </source>
</evidence>
<dbReference type="OrthoDB" id="139172at2"/>
<dbReference type="InterPro" id="IPR028362">
    <property type="entry name" value="AlgI"/>
</dbReference>
<evidence type="ECO:0000256" key="13">
    <source>
        <dbReference type="PIRNR" id="PIRNR016636"/>
    </source>
</evidence>
<feature type="transmembrane region" description="Helical" evidence="14">
    <location>
        <begin position="148"/>
        <end position="168"/>
    </location>
</feature>
<keyword evidence="5 13" id="KW-1003">Cell membrane</keyword>
<feature type="transmembrane region" description="Helical" evidence="14">
    <location>
        <begin position="413"/>
        <end position="433"/>
    </location>
</feature>
<name>M2ZLQ5_9PROT</name>
<organism evidence="15 16">
    <name type="scientific">Paramagnetospirillum caucaseum</name>
    <dbReference type="NCBI Taxonomy" id="1244869"/>
    <lineage>
        <taxon>Bacteria</taxon>
        <taxon>Pseudomonadati</taxon>
        <taxon>Pseudomonadota</taxon>
        <taxon>Alphaproteobacteria</taxon>
        <taxon>Rhodospirillales</taxon>
        <taxon>Magnetospirillaceae</taxon>
        <taxon>Paramagnetospirillum</taxon>
    </lineage>
</organism>
<keyword evidence="8" id="KW-0016">Alginate biosynthesis</keyword>
<evidence type="ECO:0000256" key="8">
    <source>
        <dbReference type="ARBA" id="ARBA00022841"/>
    </source>
</evidence>
<evidence type="ECO:0000256" key="14">
    <source>
        <dbReference type="SAM" id="Phobius"/>
    </source>
</evidence>
<dbReference type="STRING" id="1244869.H261_19591"/>
<gene>
    <name evidence="15" type="ORF">H261_19591</name>
</gene>
<sequence>MLFNSAPFLFGFLPLALAGFALARQAGWRPAMAFLTLASVVFYAWWNPAYAWPLAVSIAGNFLFGLAIARTRGTPWGGAVLAAGLAANLAFLGIFKYERFFAESVAPLVGLMIEARGLELPLGVSFFTFTQIAYLVDVRRDLARDNDALSYTLFVTFFPHLIAGPIIHHKEMMPQFRQPRRQDGAAENLAAGLSLFAIGLFKKAVIADWVASYVSPGFSAAASGQELSLGAAWTCALAYTVQIYFDFSGYSDMAVGLARLFGIDLPVNFNSPYKAASIIEFWRRWHMTLSRFLRDYLYFPLGGGRCGPVRRHLNLMIVMALGGLWHGAAWTFLAWGCLHGLMLVGNHAWRAVRPAEPGRRELVAGWVLTQVLVIVAWVFFRAPDFGAALIILKGMAGLSGLSGGAVKTAWDGLALALILMAVCALAPNSQQIMRTTGPGLEPVAAPERLARLAWRPSSGWAWTLAALLACSVMTLWRTSEFLYYQF</sequence>
<keyword evidence="16" id="KW-1185">Reference proteome</keyword>